<dbReference type="EMBL" id="AP022598">
    <property type="protein sequence ID" value="BBY73307.1"/>
    <property type="molecule type" value="Genomic_DNA"/>
</dbReference>
<reference evidence="1 2" key="1">
    <citation type="journal article" date="2019" name="Emerg. Microbes Infect.">
        <title>Comprehensive subspecies identification of 175 nontuberculous mycobacteria species based on 7547 genomic profiles.</title>
        <authorList>
            <person name="Matsumoto Y."/>
            <person name="Kinjo T."/>
            <person name="Motooka D."/>
            <person name="Nabeya D."/>
            <person name="Jung N."/>
            <person name="Uechi K."/>
            <person name="Horii T."/>
            <person name="Iida T."/>
            <person name="Fujita J."/>
            <person name="Nakamura S."/>
        </authorList>
    </citation>
    <scope>NUCLEOTIDE SEQUENCE [LARGE SCALE GENOMIC DNA]</scope>
    <source>
        <strain evidence="1 2">JCM 6367</strain>
    </source>
</reference>
<dbReference type="Pfam" id="PF00702">
    <property type="entry name" value="Hydrolase"/>
    <property type="match status" value="1"/>
</dbReference>
<dbReference type="PANTHER" id="PTHR42896:SF2">
    <property type="entry name" value="CBBY-LIKE PROTEIN"/>
    <property type="match status" value="1"/>
</dbReference>
<evidence type="ECO:0000313" key="2">
    <source>
        <dbReference type="Proteomes" id="UP000466554"/>
    </source>
</evidence>
<gene>
    <name evidence="1" type="ORF">MPRF_02060</name>
</gene>
<evidence type="ECO:0000313" key="1">
    <source>
        <dbReference type="EMBL" id="BBY73307.1"/>
    </source>
</evidence>
<proteinExistence type="predicted"/>
<dbReference type="InterPro" id="IPR044999">
    <property type="entry name" value="CbbY-like"/>
</dbReference>
<dbReference type="AlphaFoldDB" id="A0A7I7TVQ8"/>
<dbReference type="PANTHER" id="PTHR42896">
    <property type="entry name" value="XYLULOSE-1,5-BISPHOSPHATE (XUBP) PHOSPHATASE"/>
    <property type="match status" value="1"/>
</dbReference>
<sequence>MMWATMKCVQPSQQKAWRAGRFWWDWSGPGDTPGDTAVRPLATLSAVILDLDAIADVENTGHRLAFNAAFAELELDIAWSPARYRQLQELPDERRRVAAELRKRGVSSECDVLAELLVDEICATKEMILAETILDADITARPGMAELIAEAFGAGIAVGVVSTGRHTWVEPLVRQLVGEGMVDTIVTVDDAPRCELFRTALAELGAPAHNSLAFAGSQVSRRAAETCGAPTVLLDDESAAQPRTIADCQRLHDAWLDSHRRPSAA</sequence>
<dbReference type="InterPro" id="IPR036412">
    <property type="entry name" value="HAD-like_sf"/>
</dbReference>
<dbReference type="Gene3D" id="3.40.50.1000">
    <property type="entry name" value="HAD superfamily/HAD-like"/>
    <property type="match status" value="1"/>
</dbReference>
<dbReference type="Proteomes" id="UP000466554">
    <property type="component" value="Chromosome"/>
</dbReference>
<name>A0A7I7TVQ8_MYCPF</name>
<dbReference type="SUPFAM" id="SSF56784">
    <property type="entry name" value="HAD-like"/>
    <property type="match status" value="1"/>
</dbReference>
<dbReference type="InterPro" id="IPR023198">
    <property type="entry name" value="PGP-like_dom2"/>
</dbReference>
<organism evidence="1 2">
    <name type="scientific">Mycolicibacterium parafortuitum</name>
    <name type="common">Mycobacterium parafortuitum</name>
    <dbReference type="NCBI Taxonomy" id="39692"/>
    <lineage>
        <taxon>Bacteria</taxon>
        <taxon>Bacillati</taxon>
        <taxon>Actinomycetota</taxon>
        <taxon>Actinomycetes</taxon>
        <taxon>Mycobacteriales</taxon>
        <taxon>Mycobacteriaceae</taxon>
        <taxon>Mycolicibacterium</taxon>
    </lineage>
</organism>
<dbReference type="Gene3D" id="1.10.150.240">
    <property type="entry name" value="Putative phosphatase, domain 2"/>
    <property type="match status" value="1"/>
</dbReference>
<dbReference type="GO" id="GO:0016787">
    <property type="term" value="F:hydrolase activity"/>
    <property type="evidence" value="ECO:0007669"/>
    <property type="project" value="InterPro"/>
</dbReference>
<protein>
    <submittedName>
        <fullName evidence="1">Haloacid dehalogenase</fullName>
    </submittedName>
</protein>
<dbReference type="InterPro" id="IPR023214">
    <property type="entry name" value="HAD_sf"/>
</dbReference>
<accession>A0A7I7TVQ8</accession>